<dbReference type="Proteomes" id="UP000215256">
    <property type="component" value="Chromosome 1"/>
</dbReference>
<accession>A0A248UE83</accession>
<gene>
    <name evidence="1" type="ORF">CES85_1692</name>
</gene>
<protein>
    <submittedName>
        <fullName evidence="1">Uncharacterized protein</fullName>
    </submittedName>
</protein>
<dbReference type="EMBL" id="CP022604">
    <property type="protein sequence ID" value="ASV85035.1"/>
    <property type="molecule type" value="Genomic_DNA"/>
</dbReference>
<dbReference type="KEGG" id="och:CES85_1692"/>
<organism evidence="1 2">
    <name type="scientific">Ochrobactrum quorumnocens</name>
    <dbReference type="NCBI Taxonomy" id="271865"/>
    <lineage>
        <taxon>Bacteria</taxon>
        <taxon>Pseudomonadati</taxon>
        <taxon>Pseudomonadota</taxon>
        <taxon>Alphaproteobacteria</taxon>
        <taxon>Hyphomicrobiales</taxon>
        <taxon>Brucellaceae</taxon>
        <taxon>Brucella/Ochrobactrum group</taxon>
        <taxon>Ochrobactrum</taxon>
    </lineage>
</organism>
<evidence type="ECO:0000313" key="2">
    <source>
        <dbReference type="Proteomes" id="UP000215256"/>
    </source>
</evidence>
<sequence>MRVQQRAGNRCPVNLLGIVIQQFMQAALTTPVAQAFPLIASHLLK</sequence>
<reference evidence="1 2" key="1">
    <citation type="submission" date="2017-07" db="EMBL/GenBank/DDBJ databases">
        <title>Phylogenetic study on the rhizospheric bacterium Ochrobactrum sp. A44.</title>
        <authorList>
            <person name="Krzyzanowska D.M."/>
            <person name="Ossowicki A."/>
            <person name="Rajewska M."/>
            <person name="Maciag T."/>
            <person name="Kaczynski Z."/>
            <person name="Czerwicka M."/>
            <person name="Jafra S."/>
        </authorList>
    </citation>
    <scope>NUCLEOTIDE SEQUENCE [LARGE SCALE GENOMIC DNA]</scope>
    <source>
        <strain evidence="1 2">A44</strain>
    </source>
</reference>
<proteinExistence type="predicted"/>
<dbReference type="AlphaFoldDB" id="A0A248UE83"/>
<evidence type="ECO:0000313" key="1">
    <source>
        <dbReference type="EMBL" id="ASV85035.1"/>
    </source>
</evidence>
<name>A0A248UE83_9HYPH</name>